<dbReference type="GO" id="GO:0009765">
    <property type="term" value="P:photosynthesis, light harvesting"/>
    <property type="evidence" value="ECO:0007669"/>
    <property type="project" value="InterPro"/>
</dbReference>
<protein>
    <submittedName>
        <fullName evidence="6">Uncharacterized protein</fullName>
    </submittedName>
</protein>
<keyword evidence="5" id="KW-0157">Chromophore</keyword>
<name>A0A7S0E4M1_9EUKA</name>
<dbReference type="GO" id="GO:0009507">
    <property type="term" value="C:chloroplast"/>
    <property type="evidence" value="ECO:0007669"/>
    <property type="project" value="UniProtKB-SubCell"/>
</dbReference>
<feature type="binding site" evidence="5">
    <location>
        <position position="65"/>
    </location>
    <ligand>
        <name>chlorophyll a</name>
        <dbReference type="ChEBI" id="CHEBI:58416"/>
        <label>1</label>
    </ligand>
</feature>
<dbReference type="AlphaFoldDB" id="A0A7S0E4M1"/>
<reference evidence="6" key="1">
    <citation type="submission" date="2021-01" db="EMBL/GenBank/DDBJ databases">
        <authorList>
            <person name="Corre E."/>
            <person name="Pelletier E."/>
            <person name="Niang G."/>
            <person name="Scheremetjew M."/>
            <person name="Finn R."/>
            <person name="Kale V."/>
            <person name="Holt S."/>
            <person name="Cochrane G."/>
            <person name="Meng A."/>
            <person name="Brown T."/>
            <person name="Cohen L."/>
        </authorList>
    </citation>
    <scope>NUCLEOTIDE SEQUENCE</scope>
    <source>
        <strain evidence="6">CCMP1374</strain>
    </source>
</reference>
<gene>
    <name evidence="6" type="ORF">PANT1444_LOCUS3795</name>
</gene>
<dbReference type="InterPro" id="IPR022796">
    <property type="entry name" value="Chloroa_b-bind"/>
</dbReference>
<feature type="binding site" evidence="5">
    <location>
        <position position="68"/>
    </location>
    <ligand>
        <name>chlorophyll a</name>
        <dbReference type="ChEBI" id="CHEBI:58416"/>
        <label>1</label>
    </ligand>
</feature>
<dbReference type="GO" id="GO:0016020">
    <property type="term" value="C:membrane"/>
    <property type="evidence" value="ECO:0007669"/>
    <property type="project" value="InterPro"/>
</dbReference>
<dbReference type="Gene3D" id="1.10.3460.10">
    <property type="entry name" value="Chlorophyll a/b binding protein domain"/>
    <property type="match status" value="1"/>
</dbReference>
<feature type="binding site" evidence="5">
    <location>
        <position position="185"/>
    </location>
    <ligand>
        <name>chlorophyll b</name>
        <dbReference type="ChEBI" id="CHEBI:61721"/>
        <label>2</label>
    </ligand>
</feature>
<dbReference type="EMBL" id="HBEP01006778">
    <property type="protein sequence ID" value="CAD8474392.1"/>
    <property type="molecule type" value="Transcribed_RNA"/>
</dbReference>
<organism evidence="6">
    <name type="scientific">Phaeocystis antarctica</name>
    <dbReference type="NCBI Taxonomy" id="33657"/>
    <lineage>
        <taxon>Eukaryota</taxon>
        <taxon>Haptista</taxon>
        <taxon>Haptophyta</taxon>
        <taxon>Prymnesiophyceae</taxon>
        <taxon>Phaeocystales</taxon>
        <taxon>Phaeocystaceae</taxon>
        <taxon>Phaeocystis</taxon>
    </lineage>
</organism>
<dbReference type="SUPFAM" id="SSF103511">
    <property type="entry name" value="Chlorophyll a-b binding protein"/>
    <property type="match status" value="1"/>
</dbReference>
<comment type="subcellular location">
    <subcellularLocation>
        <location evidence="1">Plastid</location>
        <location evidence="1">Chloroplast</location>
    </subcellularLocation>
</comment>
<evidence type="ECO:0000256" key="3">
    <source>
        <dbReference type="ARBA" id="ARBA00022531"/>
    </source>
</evidence>
<keyword evidence="5" id="KW-0148">Chlorophyll</keyword>
<dbReference type="PANTHER" id="PTHR21649">
    <property type="entry name" value="CHLOROPHYLL A/B BINDING PROTEIN"/>
    <property type="match status" value="1"/>
</dbReference>
<keyword evidence="4" id="KW-0934">Plastid</keyword>
<keyword evidence="2" id="KW-0150">Chloroplast</keyword>
<feature type="binding site" evidence="5">
    <location>
        <position position="180"/>
    </location>
    <ligand>
        <name>chlorophyll a</name>
        <dbReference type="ChEBI" id="CHEBI:58416"/>
        <label>1</label>
    </ligand>
</feature>
<evidence type="ECO:0000256" key="4">
    <source>
        <dbReference type="ARBA" id="ARBA00022640"/>
    </source>
</evidence>
<evidence type="ECO:0000256" key="5">
    <source>
        <dbReference type="PIRSR" id="PIRSR601344-1"/>
    </source>
</evidence>
<proteinExistence type="predicted"/>
<dbReference type="Pfam" id="PF00504">
    <property type="entry name" value="Chloroa_b-bind"/>
    <property type="match status" value="1"/>
</dbReference>
<evidence type="ECO:0000313" key="6">
    <source>
        <dbReference type="EMBL" id="CAD8474392.1"/>
    </source>
</evidence>
<keyword evidence="3" id="KW-0602">Photosynthesis</keyword>
<dbReference type="InterPro" id="IPR001344">
    <property type="entry name" value="Chloro_AB-bd_pln"/>
</dbReference>
<feature type="binding site" description="axial binding residue" evidence="5">
    <location>
        <position position="70"/>
    </location>
    <ligand>
        <name>chlorophyll b</name>
        <dbReference type="ChEBI" id="CHEBI:61721"/>
        <label>1</label>
    </ligand>
    <ligandPart>
        <name>Mg</name>
        <dbReference type="ChEBI" id="CHEBI:25107"/>
    </ligandPart>
</feature>
<feature type="binding site" evidence="5">
    <location>
        <position position="183"/>
    </location>
    <ligand>
        <name>chlorophyll a</name>
        <dbReference type="ChEBI" id="CHEBI:58416"/>
        <label>1</label>
    </ligand>
</feature>
<evidence type="ECO:0000256" key="2">
    <source>
        <dbReference type="ARBA" id="ARBA00022528"/>
    </source>
</evidence>
<accession>A0A7S0E4M1</accession>
<dbReference type="GO" id="GO:0016168">
    <property type="term" value="F:chlorophyll binding"/>
    <property type="evidence" value="ECO:0007669"/>
    <property type="project" value="UniProtKB-KW"/>
</dbReference>
<evidence type="ECO:0000256" key="1">
    <source>
        <dbReference type="ARBA" id="ARBA00004229"/>
    </source>
</evidence>
<sequence length="225" mass="23428">MMVGGVSGFAPGAAVQAPKLQQLSAQMGVESMVGTGPETGGKMFDPLGFNTMGGDKSLAFFRHAEIKHGRVAMAGVVGLLVHINHIHFPGYLSPTFGVSFAELSAMGPFDAWNAVPLLGQLQVILTIAGLEHASECLDPAGHYTKGGEPGNLKFLKNFWDTPGFTKKLSSQQLAEKRLSEIKNGRLAMIGMASICSSMAIPGSVPLLKGAAALTGTAVALPFGSF</sequence>